<sequence>MQFFANLKTKAKIFIGFLVVIVINMIIVISAITALNTSRQAAVLIDDTLDHAFQRVNSLQGAIQTLNLKFSQGLNPLDTSYTDRDLYNDGSGLIQEVETRLNAINVNFSSDPTYKAHIQGMLDAGHAIIDKSRSSIMTGLSTGTLDPQLINVYALEIIPQVDTALTHAAALIDMQTEMCLQASAPAADPKIIYIISALAAVAVILAIVVALYIANYISAQVASSTHLISRMAEGDFNFEVHVNSTDEFGEYRQKLNKMRSSVGHVLALSKHEFGKLQDSLNALHNSASNIVQSANHVQNQAITVAAASDEMVSTTADIARNCESAAAGSNMCKEITNEGVAKVNTAVDNIRQQAEHTKDNATKIESLAKQTHEIGSIVSTIDDIAAQTNLLALNAAIEAARAGEAGRGFAVVADEVRALASRTTKSTQEISKMVKNIQDEAKFATESINASVTNMDQVAEDAQSIMQVLQDITAHVTEVNNQVTQIATATEEQTTATSEISSNAQNVNTASSDVTHNATQQQKSIEQTLEDLQGLAKAIDFFKLRDQDLAGVK</sequence>
<evidence type="ECO:0000256" key="3">
    <source>
        <dbReference type="ARBA" id="ARBA00029447"/>
    </source>
</evidence>
<feature type="transmembrane region" description="Helical" evidence="5">
    <location>
        <begin position="13"/>
        <end position="35"/>
    </location>
</feature>
<dbReference type="PRINTS" id="PR00260">
    <property type="entry name" value="CHEMTRNSDUCR"/>
</dbReference>
<dbReference type="PANTHER" id="PTHR32089:SF112">
    <property type="entry name" value="LYSOZYME-LIKE PROTEIN-RELATED"/>
    <property type="match status" value="1"/>
</dbReference>
<keyword evidence="5" id="KW-0472">Membrane</keyword>
<evidence type="ECO:0000256" key="1">
    <source>
        <dbReference type="ARBA" id="ARBA00004370"/>
    </source>
</evidence>
<dbReference type="InterPro" id="IPR004089">
    <property type="entry name" value="MCPsignal_dom"/>
</dbReference>
<evidence type="ECO:0000259" key="7">
    <source>
        <dbReference type="PROSITE" id="PS50885"/>
    </source>
</evidence>
<evidence type="ECO:0000256" key="4">
    <source>
        <dbReference type="PROSITE-ProRule" id="PRU00284"/>
    </source>
</evidence>
<keyword evidence="2 4" id="KW-0807">Transducer</keyword>
<keyword evidence="5" id="KW-0812">Transmembrane</keyword>
<evidence type="ECO:0000313" key="8">
    <source>
        <dbReference type="EMBL" id="HIX57347.1"/>
    </source>
</evidence>
<organism evidence="8 9">
    <name type="scientific">Candidatus Anaerobiospirillum pullistercoris</name>
    <dbReference type="NCBI Taxonomy" id="2838452"/>
    <lineage>
        <taxon>Bacteria</taxon>
        <taxon>Pseudomonadati</taxon>
        <taxon>Pseudomonadota</taxon>
        <taxon>Gammaproteobacteria</taxon>
        <taxon>Aeromonadales</taxon>
        <taxon>Succinivibrionaceae</taxon>
        <taxon>Anaerobiospirillum</taxon>
    </lineage>
</organism>
<comment type="caution">
    <text evidence="8">The sequence shown here is derived from an EMBL/GenBank/DDBJ whole genome shotgun (WGS) entry which is preliminary data.</text>
</comment>
<dbReference type="CDD" id="cd06225">
    <property type="entry name" value="HAMP"/>
    <property type="match status" value="1"/>
</dbReference>
<reference evidence="8" key="2">
    <citation type="submission" date="2021-04" db="EMBL/GenBank/DDBJ databases">
        <authorList>
            <person name="Gilroy R."/>
        </authorList>
    </citation>
    <scope>NUCLEOTIDE SEQUENCE</scope>
    <source>
        <strain evidence="8">USASDec5-558</strain>
    </source>
</reference>
<dbReference type="Proteomes" id="UP000886829">
    <property type="component" value="Unassembled WGS sequence"/>
</dbReference>
<dbReference type="GO" id="GO:0004888">
    <property type="term" value="F:transmembrane signaling receptor activity"/>
    <property type="evidence" value="ECO:0007669"/>
    <property type="project" value="InterPro"/>
</dbReference>
<dbReference type="PANTHER" id="PTHR32089">
    <property type="entry name" value="METHYL-ACCEPTING CHEMOTAXIS PROTEIN MCPB"/>
    <property type="match status" value="1"/>
</dbReference>
<reference evidence="8" key="1">
    <citation type="journal article" date="2021" name="PeerJ">
        <title>Extensive microbial diversity within the chicken gut microbiome revealed by metagenomics and culture.</title>
        <authorList>
            <person name="Gilroy R."/>
            <person name="Ravi A."/>
            <person name="Getino M."/>
            <person name="Pursley I."/>
            <person name="Horton D.L."/>
            <person name="Alikhan N.F."/>
            <person name="Baker D."/>
            <person name="Gharbi K."/>
            <person name="Hall N."/>
            <person name="Watson M."/>
            <person name="Adriaenssens E.M."/>
            <person name="Foster-Nyarko E."/>
            <person name="Jarju S."/>
            <person name="Secka A."/>
            <person name="Antonio M."/>
            <person name="Oren A."/>
            <person name="Chaudhuri R.R."/>
            <person name="La Ragione R."/>
            <person name="Hildebrand F."/>
            <person name="Pallen M.J."/>
        </authorList>
    </citation>
    <scope>NUCLEOTIDE SEQUENCE</scope>
    <source>
        <strain evidence="8">USASDec5-558</strain>
    </source>
</reference>
<proteinExistence type="inferred from homology"/>
<dbReference type="PROSITE" id="PS50885">
    <property type="entry name" value="HAMP"/>
    <property type="match status" value="1"/>
</dbReference>
<evidence type="ECO:0000313" key="9">
    <source>
        <dbReference type="Proteomes" id="UP000886829"/>
    </source>
</evidence>
<dbReference type="EMBL" id="DXEV01000155">
    <property type="protein sequence ID" value="HIX57347.1"/>
    <property type="molecule type" value="Genomic_DNA"/>
</dbReference>
<comment type="similarity">
    <text evidence="3">Belongs to the methyl-accepting chemotaxis (MCP) protein family.</text>
</comment>
<dbReference type="InterPro" id="IPR004090">
    <property type="entry name" value="Chemotax_Me-accpt_rcpt"/>
</dbReference>
<feature type="transmembrane region" description="Helical" evidence="5">
    <location>
        <begin position="191"/>
        <end position="214"/>
    </location>
</feature>
<evidence type="ECO:0000259" key="6">
    <source>
        <dbReference type="PROSITE" id="PS50111"/>
    </source>
</evidence>
<accession>A0A9D1WFP4</accession>
<gene>
    <name evidence="8" type="ORF">H9850_07740</name>
</gene>
<dbReference type="Gene3D" id="1.10.287.950">
    <property type="entry name" value="Methyl-accepting chemotaxis protein"/>
    <property type="match status" value="1"/>
</dbReference>
<evidence type="ECO:0000256" key="5">
    <source>
        <dbReference type="SAM" id="Phobius"/>
    </source>
</evidence>
<dbReference type="SUPFAM" id="SSF58104">
    <property type="entry name" value="Methyl-accepting chemotaxis protein (MCP) signaling domain"/>
    <property type="match status" value="1"/>
</dbReference>
<dbReference type="GO" id="GO:0006935">
    <property type="term" value="P:chemotaxis"/>
    <property type="evidence" value="ECO:0007669"/>
    <property type="project" value="InterPro"/>
</dbReference>
<feature type="domain" description="HAMP" evidence="7">
    <location>
        <begin position="215"/>
        <end position="267"/>
    </location>
</feature>
<dbReference type="GO" id="GO:0007165">
    <property type="term" value="P:signal transduction"/>
    <property type="evidence" value="ECO:0007669"/>
    <property type="project" value="UniProtKB-KW"/>
</dbReference>
<protein>
    <submittedName>
        <fullName evidence="8">Methyl-accepting chemotaxis protein</fullName>
    </submittedName>
</protein>
<dbReference type="GO" id="GO:0016020">
    <property type="term" value="C:membrane"/>
    <property type="evidence" value="ECO:0007669"/>
    <property type="project" value="UniProtKB-SubCell"/>
</dbReference>
<dbReference type="PROSITE" id="PS50111">
    <property type="entry name" value="CHEMOTAXIS_TRANSDUC_2"/>
    <property type="match status" value="1"/>
</dbReference>
<dbReference type="CDD" id="cd11386">
    <property type="entry name" value="MCP_signal"/>
    <property type="match status" value="1"/>
</dbReference>
<dbReference type="SMART" id="SM00283">
    <property type="entry name" value="MA"/>
    <property type="match status" value="1"/>
</dbReference>
<dbReference type="AlphaFoldDB" id="A0A9D1WFP4"/>
<dbReference type="Pfam" id="PF00015">
    <property type="entry name" value="MCPsignal"/>
    <property type="match status" value="1"/>
</dbReference>
<comment type="subcellular location">
    <subcellularLocation>
        <location evidence="1">Membrane</location>
    </subcellularLocation>
</comment>
<feature type="domain" description="Methyl-accepting transducer" evidence="6">
    <location>
        <begin position="272"/>
        <end position="508"/>
    </location>
</feature>
<dbReference type="InterPro" id="IPR003660">
    <property type="entry name" value="HAMP_dom"/>
</dbReference>
<dbReference type="FunFam" id="1.10.287.950:FF:000001">
    <property type="entry name" value="Methyl-accepting chemotaxis sensory transducer"/>
    <property type="match status" value="1"/>
</dbReference>
<evidence type="ECO:0000256" key="2">
    <source>
        <dbReference type="ARBA" id="ARBA00023224"/>
    </source>
</evidence>
<keyword evidence="5" id="KW-1133">Transmembrane helix</keyword>
<name>A0A9D1WFP4_9GAMM</name>